<comment type="caution">
    <text evidence="1">The sequence shown here is derived from an EMBL/GenBank/DDBJ whole genome shotgun (WGS) entry which is preliminary data.</text>
</comment>
<proteinExistence type="predicted"/>
<dbReference type="EMBL" id="JAUEPR010000067">
    <property type="protein sequence ID" value="KAK0468746.1"/>
    <property type="molecule type" value="Genomic_DNA"/>
</dbReference>
<dbReference type="AlphaFoldDB" id="A0AA39T6X0"/>
<evidence type="ECO:0000313" key="1">
    <source>
        <dbReference type="EMBL" id="KAK0468746.1"/>
    </source>
</evidence>
<sequence length="376" mass="42865">MMESSARRERHRVYTTSNTFLDAAVQTRISLQIWNLCQIIRRIENSGTHDPESPARSQITITAPRIRAVDNVLTQPLIADVPSIVRTLQRRNYRMYTGNKAYKMDGSDVDRWEEEAPEKSQMEKFARRPIQRKYQSSPLFKMDVTHNTKPRRLLGQLQPLDGMMPGKALRLMQPHPTQKKVLSSNGKPQKILRGREWKIVAAYAQQSTPTLGFPYQFGADFVQRRRIVARGARHGLSEDSRMAKEMTAWGGMMDSEMHRGLKVFPINFHSYALIHFSKLVPEHPLGFKYSPFPSNCVGTTNFARTPARPQESERDIFYTETTYRRAASSEAGFALTPCIAFRRNRQRRGEDGMTAFGGLMDTAVGPQISSGFHAVL</sequence>
<dbReference type="Proteomes" id="UP001175227">
    <property type="component" value="Unassembled WGS sequence"/>
</dbReference>
<organism evidence="1 2">
    <name type="scientific">Armillaria novae-zelandiae</name>
    <dbReference type="NCBI Taxonomy" id="153914"/>
    <lineage>
        <taxon>Eukaryota</taxon>
        <taxon>Fungi</taxon>
        <taxon>Dikarya</taxon>
        <taxon>Basidiomycota</taxon>
        <taxon>Agaricomycotina</taxon>
        <taxon>Agaricomycetes</taxon>
        <taxon>Agaricomycetidae</taxon>
        <taxon>Agaricales</taxon>
        <taxon>Marasmiineae</taxon>
        <taxon>Physalacriaceae</taxon>
        <taxon>Armillaria</taxon>
    </lineage>
</organism>
<accession>A0AA39T6X0</accession>
<name>A0AA39T6X0_9AGAR</name>
<gene>
    <name evidence="1" type="ORF">IW261DRAFT_1597983</name>
</gene>
<protein>
    <submittedName>
        <fullName evidence="1">Uncharacterized protein</fullName>
    </submittedName>
</protein>
<reference evidence="1" key="1">
    <citation type="submission" date="2023-06" db="EMBL/GenBank/DDBJ databases">
        <authorList>
            <consortium name="Lawrence Berkeley National Laboratory"/>
            <person name="Ahrendt S."/>
            <person name="Sahu N."/>
            <person name="Indic B."/>
            <person name="Wong-Bajracharya J."/>
            <person name="Merenyi Z."/>
            <person name="Ke H.-M."/>
            <person name="Monk M."/>
            <person name="Kocsube S."/>
            <person name="Drula E."/>
            <person name="Lipzen A."/>
            <person name="Balint B."/>
            <person name="Henrissat B."/>
            <person name="Andreopoulos B."/>
            <person name="Martin F.M."/>
            <person name="Harder C.B."/>
            <person name="Rigling D."/>
            <person name="Ford K.L."/>
            <person name="Foster G.D."/>
            <person name="Pangilinan J."/>
            <person name="Papanicolaou A."/>
            <person name="Barry K."/>
            <person name="LaButti K."/>
            <person name="Viragh M."/>
            <person name="Koriabine M."/>
            <person name="Yan M."/>
            <person name="Riley R."/>
            <person name="Champramary S."/>
            <person name="Plett K.L."/>
            <person name="Tsai I.J."/>
            <person name="Slot J."/>
            <person name="Sipos G."/>
            <person name="Plett J."/>
            <person name="Nagy L.G."/>
            <person name="Grigoriev I.V."/>
        </authorList>
    </citation>
    <scope>NUCLEOTIDE SEQUENCE</scope>
    <source>
        <strain evidence="1">ICMP 16352</strain>
    </source>
</reference>
<evidence type="ECO:0000313" key="2">
    <source>
        <dbReference type="Proteomes" id="UP001175227"/>
    </source>
</evidence>
<keyword evidence="2" id="KW-1185">Reference proteome</keyword>